<dbReference type="Proteomes" id="UP001229421">
    <property type="component" value="Unassembled WGS sequence"/>
</dbReference>
<comment type="caution">
    <text evidence="1">The sequence shown here is derived from an EMBL/GenBank/DDBJ whole genome shotgun (WGS) entry which is preliminary data.</text>
</comment>
<organism evidence="1 2">
    <name type="scientific">Tagetes erecta</name>
    <name type="common">African marigold</name>
    <dbReference type="NCBI Taxonomy" id="13708"/>
    <lineage>
        <taxon>Eukaryota</taxon>
        <taxon>Viridiplantae</taxon>
        <taxon>Streptophyta</taxon>
        <taxon>Embryophyta</taxon>
        <taxon>Tracheophyta</taxon>
        <taxon>Spermatophyta</taxon>
        <taxon>Magnoliopsida</taxon>
        <taxon>eudicotyledons</taxon>
        <taxon>Gunneridae</taxon>
        <taxon>Pentapetalae</taxon>
        <taxon>asterids</taxon>
        <taxon>campanulids</taxon>
        <taxon>Asterales</taxon>
        <taxon>Asteraceae</taxon>
        <taxon>Asteroideae</taxon>
        <taxon>Heliantheae alliance</taxon>
        <taxon>Tageteae</taxon>
        <taxon>Tagetes</taxon>
    </lineage>
</organism>
<dbReference type="AlphaFoldDB" id="A0AAD8KQL9"/>
<protein>
    <submittedName>
        <fullName evidence="1">Uncharacterized protein</fullName>
    </submittedName>
</protein>
<sequence>MQLKFVTTRNKFSCQIFLVAAASSSWIMQNKLQSLHHHVAFAFKIVQQQQLQLKVNQRVLCIQWLRLTNSKKSSSPIDSTVLRRLLHDFPSIKGHYTCQRTI</sequence>
<proteinExistence type="predicted"/>
<keyword evidence="2" id="KW-1185">Reference proteome</keyword>
<dbReference type="EMBL" id="JAUHHV010000004">
    <property type="protein sequence ID" value="KAK1427580.1"/>
    <property type="molecule type" value="Genomic_DNA"/>
</dbReference>
<name>A0AAD8KQL9_TARER</name>
<evidence type="ECO:0000313" key="1">
    <source>
        <dbReference type="EMBL" id="KAK1427580.1"/>
    </source>
</evidence>
<gene>
    <name evidence="1" type="ORF">QVD17_16268</name>
</gene>
<evidence type="ECO:0000313" key="2">
    <source>
        <dbReference type="Proteomes" id="UP001229421"/>
    </source>
</evidence>
<reference evidence="1" key="1">
    <citation type="journal article" date="2023" name="bioRxiv">
        <title>Improved chromosome-level genome assembly for marigold (Tagetes erecta).</title>
        <authorList>
            <person name="Jiang F."/>
            <person name="Yuan L."/>
            <person name="Wang S."/>
            <person name="Wang H."/>
            <person name="Xu D."/>
            <person name="Wang A."/>
            <person name="Fan W."/>
        </authorList>
    </citation>
    <scope>NUCLEOTIDE SEQUENCE</scope>
    <source>
        <strain evidence="1">WSJ</strain>
        <tissue evidence="1">Leaf</tissue>
    </source>
</reference>
<accession>A0AAD8KQL9</accession>